<dbReference type="CDD" id="cd24012">
    <property type="entry name" value="ASKHA_NBD_KDGal-kinase"/>
    <property type="match status" value="1"/>
</dbReference>
<dbReference type="Gene3D" id="3.30.420.300">
    <property type="entry name" value="2-keto-3-deoxy-galactonokinase, substrate binding domain"/>
    <property type="match status" value="1"/>
</dbReference>
<sequence>MAKIIIDCGTTNSRLRLAAGEEGQLTDVLKIEAGIRNTAMDGNTDRLKSYLQEGIRSLVERNGLELSDVDYMAASGMITSNIGLFEVPHVTGPAGVKDLAAQAKLVKLEEFFHIPCLFIPGMKSISLEGTTESSSIDEYDVMRGEEVESIGLWNQQRPHGKGLMVLPGSHTKFVFVEEGGTLKKSYTTLAGELLKAIQSETILSGSLKEELIESFISGYFDEGFTSCEKVGVTRALFHVRLLDLQGKVNANERANYMAGVLFHEDWKALKLALSNLDRLDWVMVGGSSPLRELFVYLLQKHEEDWEIHEMDEKSSDMAAFHGALEVIKAYEEEQI</sequence>
<dbReference type="Pfam" id="PF05035">
    <property type="entry name" value="DGOK"/>
    <property type="match status" value="1"/>
</dbReference>
<keyword evidence="1" id="KW-0418">Kinase</keyword>
<dbReference type="InterPro" id="IPR007729">
    <property type="entry name" value="DGOK"/>
</dbReference>
<evidence type="ECO:0000313" key="1">
    <source>
        <dbReference type="EMBL" id="SFF79554.1"/>
    </source>
</evidence>
<dbReference type="EMBL" id="FOOG01000009">
    <property type="protein sequence ID" value="SFF79554.1"/>
    <property type="molecule type" value="Genomic_DNA"/>
</dbReference>
<evidence type="ECO:0000313" key="2">
    <source>
        <dbReference type="Proteomes" id="UP000198897"/>
    </source>
</evidence>
<keyword evidence="2" id="KW-1185">Reference proteome</keyword>
<gene>
    <name evidence="1" type="ORF">SAMN05216353_10966</name>
</gene>
<dbReference type="Gene3D" id="3.30.420.310">
    <property type="entry name" value="2-keto-3-deoxy-galactonokinase, C-terminal domain"/>
    <property type="match status" value="1"/>
</dbReference>
<organism evidence="1 2">
    <name type="scientific">Halobacillus alkaliphilus</name>
    <dbReference type="NCBI Taxonomy" id="396056"/>
    <lineage>
        <taxon>Bacteria</taxon>
        <taxon>Bacillati</taxon>
        <taxon>Bacillota</taxon>
        <taxon>Bacilli</taxon>
        <taxon>Bacillales</taxon>
        <taxon>Bacillaceae</taxon>
        <taxon>Halobacillus</taxon>
    </lineage>
</organism>
<dbReference type="InterPro" id="IPR042257">
    <property type="entry name" value="DGOK_C"/>
</dbReference>
<reference evidence="2" key="1">
    <citation type="submission" date="2016-10" db="EMBL/GenBank/DDBJ databases">
        <authorList>
            <person name="Varghese N."/>
            <person name="Submissions S."/>
        </authorList>
    </citation>
    <scope>NUCLEOTIDE SEQUENCE [LARGE SCALE GENOMIC DNA]</scope>
    <source>
        <strain evidence="2">FP5</strain>
    </source>
</reference>
<keyword evidence="1" id="KW-0808">Transferase</keyword>
<protein>
    <submittedName>
        <fullName evidence="1">2-dehydro-3-deoxygalactonokinase</fullName>
    </submittedName>
</protein>
<dbReference type="OrthoDB" id="256574at2"/>
<name>A0A1I2LJT1_9BACI</name>
<dbReference type="GO" id="GO:0034194">
    <property type="term" value="P:D-galactonate catabolic process"/>
    <property type="evidence" value="ECO:0007669"/>
    <property type="project" value="InterPro"/>
</dbReference>
<dbReference type="AlphaFoldDB" id="A0A1I2LJT1"/>
<dbReference type="RefSeq" id="WP_089751426.1">
    <property type="nucleotide sequence ID" value="NZ_FOOG01000009.1"/>
</dbReference>
<proteinExistence type="predicted"/>
<dbReference type="GO" id="GO:0008671">
    <property type="term" value="F:2-dehydro-3-deoxygalactonokinase activity"/>
    <property type="evidence" value="ECO:0007669"/>
    <property type="project" value="InterPro"/>
</dbReference>
<accession>A0A1I2LJT1</accession>
<dbReference type="Proteomes" id="UP000198897">
    <property type="component" value="Unassembled WGS sequence"/>
</dbReference>
<dbReference type="InterPro" id="IPR042258">
    <property type="entry name" value="DGOK_N"/>
</dbReference>